<keyword evidence="1" id="KW-0472">Membrane</keyword>
<proteinExistence type="predicted"/>
<protein>
    <submittedName>
        <fullName evidence="4">7TM_GPCR_Srx domain-containing protein</fullName>
    </submittedName>
</protein>
<gene>
    <name evidence="2" type="ORF">TCNE_LOCUS6097</name>
</gene>
<reference evidence="2 3" key="2">
    <citation type="submission" date="2018-11" db="EMBL/GenBank/DDBJ databases">
        <authorList>
            <consortium name="Pathogen Informatics"/>
        </authorList>
    </citation>
    <scope>NUCLEOTIDE SEQUENCE [LARGE SCALE GENOMIC DNA]</scope>
</reference>
<organism evidence="3 4">
    <name type="scientific">Toxocara canis</name>
    <name type="common">Canine roundworm</name>
    <dbReference type="NCBI Taxonomy" id="6265"/>
    <lineage>
        <taxon>Eukaryota</taxon>
        <taxon>Metazoa</taxon>
        <taxon>Ecdysozoa</taxon>
        <taxon>Nematoda</taxon>
        <taxon>Chromadorea</taxon>
        <taxon>Rhabditida</taxon>
        <taxon>Spirurina</taxon>
        <taxon>Ascaridomorpha</taxon>
        <taxon>Ascaridoidea</taxon>
        <taxon>Toxocaridae</taxon>
        <taxon>Toxocara</taxon>
    </lineage>
</organism>
<evidence type="ECO:0000313" key="4">
    <source>
        <dbReference type="WBParaSite" id="TCNE_0000609701-mRNA-1"/>
    </source>
</evidence>
<feature type="transmembrane region" description="Helical" evidence="1">
    <location>
        <begin position="180"/>
        <end position="200"/>
    </location>
</feature>
<feature type="transmembrane region" description="Helical" evidence="1">
    <location>
        <begin position="143"/>
        <end position="165"/>
    </location>
</feature>
<feature type="transmembrane region" description="Helical" evidence="1">
    <location>
        <begin position="212"/>
        <end position="233"/>
    </location>
</feature>
<feature type="transmembrane region" description="Helical" evidence="1">
    <location>
        <begin position="90"/>
        <end position="110"/>
    </location>
</feature>
<dbReference type="Proteomes" id="UP000050794">
    <property type="component" value="Unassembled WGS sequence"/>
</dbReference>
<dbReference type="PANTHER" id="PTHR22718">
    <property type="entry name" value="SERPENTINE RECEPTOR, CLASS X"/>
    <property type="match status" value="1"/>
</dbReference>
<evidence type="ECO:0000256" key="1">
    <source>
        <dbReference type="SAM" id="Phobius"/>
    </source>
</evidence>
<dbReference type="EMBL" id="UYWY01019437">
    <property type="protein sequence ID" value="VDM37383.1"/>
    <property type="molecule type" value="Genomic_DNA"/>
</dbReference>
<dbReference type="WBParaSite" id="TCNE_0000609701-mRNA-1">
    <property type="protein sequence ID" value="TCNE_0000609701-mRNA-1"/>
    <property type="gene ID" value="TCNE_0000609701"/>
</dbReference>
<keyword evidence="1" id="KW-0812">Transmembrane</keyword>
<evidence type="ECO:0000313" key="3">
    <source>
        <dbReference type="Proteomes" id="UP000050794"/>
    </source>
</evidence>
<dbReference type="PANTHER" id="PTHR22718:SF11">
    <property type="entry name" value="7TM GPCR SERPENTINE RECEPTOR CLASS X (SRX) DOMAIN-CONTAINING PROTEIN"/>
    <property type="match status" value="1"/>
</dbReference>
<keyword evidence="1" id="KW-1133">Transmembrane helix</keyword>
<accession>A0A183UC77</accession>
<evidence type="ECO:0000313" key="2">
    <source>
        <dbReference type="EMBL" id="VDM37383.1"/>
    </source>
</evidence>
<feature type="transmembrane region" description="Helical" evidence="1">
    <location>
        <begin position="59"/>
        <end position="78"/>
    </location>
</feature>
<dbReference type="AlphaFoldDB" id="A0A183UC77"/>
<dbReference type="Gene3D" id="1.20.1070.10">
    <property type="entry name" value="Rhodopsin 7-helix transmembrane proteins"/>
    <property type="match status" value="1"/>
</dbReference>
<name>A0A183UC77_TOXCA</name>
<dbReference type="SUPFAM" id="SSF81321">
    <property type="entry name" value="Family A G protein-coupled receptor-like"/>
    <property type="match status" value="1"/>
</dbReference>
<reference evidence="4" key="1">
    <citation type="submission" date="2016-06" db="UniProtKB">
        <authorList>
            <consortium name="WormBaseParasite"/>
        </authorList>
    </citation>
    <scope>IDENTIFICATION</scope>
</reference>
<sequence length="237" mass="26885">MIEYDEVCEATLIRRNRGKGTNSLKRKGYFEKPISSDFAASAAFETGVPALLSSAVLHFSYSANMALNLVLAINRFFVLCYEPKIASRKFYIVLCICCHVYSGILFILYLTPYPALTFNVFVFTWTYLGSAFGITLKAIESICVAILLMTALIIYIVIVICLLRTRMNLITDVNRRNHELVIFIQALVFVLYSAFLVAIWHLMGLFARYTPWAFIGSTVLFFLQSGLPPMLYLTMNK</sequence>
<keyword evidence="3" id="KW-1185">Reference proteome</keyword>